<organism evidence="2">
    <name type="scientific">Tanacetum cinerariifolium</name>
    <name type="common">Dalmatian daisy</name>
    <name type="synonym">Chrysanthemum cinerariifolium</name>
    <dbReference type="NCBI Taxonomy" id="118510"/>
    <lineage>
        <taxon>Eukaryota</taxon>
        <taxon>Viridiplantae</taxon>
        <taxon>Streptophyta</taxon>
        <taxon>Embryophyta</taxon>
        <taxon>Tracheophyta</taxon>
        <taxon>Spermatophyta</taxon>
        <taxon>Magnoliopsida</taxon>
        <taxon>eudicotyledons</taxon>
        <taxon>Gunneridae</taxon>
        <taxon>Pentapetalae</taxon>
        <taxon>asterids</taxon>
        <taxon>campanulids</taxon>
        <taxon>Asterales</taxon>
        <taxon>Asteraceae</taxon>
        <taxon>Asteroideae</taxon>
        <taxon>Anthemideae</taxon>
        <taxon>Anthemidinae</taxon>
        <taxon>Tanacetum</taxon>
    </lineage>
</organism>
<protein>
    <submittedName>
        <fullName evidence="2">Uncharacterized protein</fullName>
    </submittedName>
</protein>
<evidence type="ECO:0000256" key="1">
    <source>
        <dbReference type="SAM" id="MobiDB-lite"/>
    </source>
</evidence>
<proteinExistence type="predicted"/>
<sequence>MAASTKALIDAFTVGSSLFPLPPTSPAHDQAPFGHKEAMIRKRDDIPEEDKPPQRRFAFTAPPPGCDIAESSTAARAP</sequence>
<feature type="region of interest" description="Disordered" evidence="1">
    <location>
        <begin position="45"/>
        <end position="78"/>
    </location>
</feature>
<evidence type="ECO:0000313" key="2">
    <source>
        <dbReference type="EMBL" id="GFD58687.1"/>
    </source>
</evidence>
<dbReference type="EMBL" id="BKCJ011856017">
    <property type="protein sequence ID" value="GFD58687.1"/>
    <property type="molecule type" value="Genomic_DNA"/>
</dbReference>
<accession>A0A699XGA8</accession>
<dbReference type="AlphaFoldDB" id="A0A699XGA8"/>
<name>A0A699XGA8_TANCI</name>
<comment type="caution">
    <text evidence="2">The sequence shown here is derived from an EMBL/GenBank/DDBJ whole genome shotgun (WGS) entry which is preliminary data.</text>
</comment>
<feature type="non-terminal residue" evidence="2">
    <location>
        <position position="78"/>
    </location>
</feature>
<reference evidence="2" key="1">
    <citation type="journal article" date="2019" name="Sci. Rep.">
        <title>Draft genome of Tanacetum cinerariifolium, the natural source of mosquito coil.</title>
        <authorList>
            <person name="Yamashiro T."/>
            <person name="Shiraishi A."/>
            <person name="Satake H."/>
            <person name="Nakayama K."/>
        </authorList>
    </citation>
    <scope>NUCLEOTIDE SEQUENCE</scope>
</reference>
<gene>
    <name evidence="2" type="ORF">Tci_930656</name>
</gene>